<keyword evidence="8" id="KW-0739">Sodium transport</keyword>
<dbReference type="GO" id="GO:0015386">
    <property type="term" value="F:potassium:proton antiporter activity"/>
    <property type="evidence" value="ECO:0007669"/>
    <property type="project" value="TreeGrafter"/>
</dbReference>
<evidence type="ECO:0000256" key="2">
    <source>
        <dbReference type="ARBA" id="ARBA00022448"/>
    </source>
</evidence>
<evidence type="ECO:0000256" key="9">
    <source>
        <dbReference type="SAM" id="Phobius"/>
    </source>
</evidence>
<feature type="transmembrane region" description="Helical" evidence="9">
    <location>
        <begin position="131"/>
        <end position="148"/>
    </location>
</feature>
<feature type="transmembrane region" description="Helical" evidence="9">
    <location>
        <begin position="101"/>
        <end position="119"/>
    </location>
</feature>
<dbReference type="Proteomes" id="UP000887566">
    <property type="component" value="Unplaced"/>
</dbReference>
<evidence type="ECO:0000259" key="11">
    <source>
        <dbReference type="Pfam" id="PF00999"/>
    </source>
</evidence>
<dbReference type="InterPro" id="IPR006153">
    <property type="entry name" value="Cation/H_exchanger_TM"/>
</dbReference>
<feature type="domain" description="Cation/H+ exchanger transmembrane" evidence="11">
    <location>
        <begin position="79"/>
        <end position="175"/>
    </location>
</feature>
<dbReference type="WBParaSite" id="PSAMB.scaffold375size54177.g5129.t1">
    <property type="protein sequence ID" value="PSAMB.scaffold375size54177.g5129.t1"/>
    <property type="gene ID" value="PSAMB.scaffold375size54177.g5129"/>
</dbReference>
<evidence type="ECO:0000256" key="8">
    <source>
        <dbReference type="ARBA" id="ARBA00023201"/>
    </source>
</evidence>
<keyword evidence="2" id="KW-0813">Transport</keyword>
<reference evidence="13" key="1">
    <citation type="submission" date="2022-11" db="UniProtKB">
        <authorList>
            <consortium name="WormBaseParasite"/>
        </authorList>
    </citation>
    <scope>IDENTIFICATION</scope>
</reference>
<sequence length="176" mass="20233">MKSHLLLLLNLCCHLFIVVDANENRAFNDGERNDETTDPKAVEPNEMSNLHFENGSSSFQFLEFDWHRVSTPYIAAFWILLASIARISFQKWKKLCDIFPDSALLIMVGLIIGFVLYKLDFEPSIYSLDSQVFFLYLLPPIVFGAGYFMPNRTFFDNLGSIFVFTFVGTVWSAFTI</sequence>
<evidence type="ECO:0000256" key="3">
    <source>
        <dbReference type="ARBA" id="ARBA00022692"/>
    </source>
</evidence>
<comment type="subcellular location">
    <subcellularLocation>
        <location evidence="1">Membrane</location>
        <topology evidence="1">Multi-pass membrane protein</topology>
    </subcellularLocation>
</comment>
<dbReference type="GO" id="GO:0015385">
    <property type="term" value="F:sodium:proton antiporter activity"/>
    <property type="evidence" value="ECO:0007669"/>
    <property type="project" value="InterPro"/>
</dbReference>
<evidence type="ECO:0000256" key="1">
    <source>
        <dbReference type="ARBA" id="ARBA00004141"/>
    </source>
</evidence>
<proteinExistence type="predicted"/>
<feature type="transmembrane region" description="Helical" evidence="9">
    <location>
        <begin position="71"/>
        <end position="89"/>
    </location>
</feature>
<dbReference type="PRINTS" id="PR01084">
    <property type="entry name" value="NAHEXCHNGR"/>
</dbReference>
<evidence type="ECO:0000256" key="4">
    <source>
        <dbReference type="ARBA" id="ARBA00022989"/>
    </source>
</evidence>
<evidence type="ECO:0000313" key="12">
    <source>
        <dbReference type="Proteomes" id="UP000887566"/>
    </source>
</evidence>
<keyword evidence="10" id="KW-0732">Signal</keyword>
<feature type="signal peptide" evidence="10">
    <location>
        <begin position="1"/>
        <end position="21"/>
    </location>
</feature>
<dbReference type="GO" id="GO:0098719">
    <property type="term" value="P:sodium ion import across plasma membrane"/>
    <property type="evidence" value="ECO:0007669"/>
    <property type="project" value="TreeGrafter"/>
</dbReference>
<evidence type="ECO:0000256" key="6">
    <source>
        <dbReference type="ARBA" id="ARBA00023065"/>
    </source>
</evidence>
<dbReference type="InterPro" id="IPR018422">
    <property type="entry name" value="Cation/H_exchanger_CPA1"/>
</dbReference>
<dbReference type="PANTHER" id="PTHR10110:SF98">
    <property type="entry name" value="SODIUM_HYDROGEN EXCHANGER"/>
    <property type="match status" value="1"/>
</dbReference>
<dbReference type="InterPro" id="IPR004709">
    <property type="entry name" value="NaH_exchanger"/>
</dbReference>
<dbReference type="GO" id="GO:0051453">
    <property type="term" value="P:regulation of intracellular pH"/>
    <property type="evidence" value="ECO:0007669"/>
    <property type="project" value="TreeGrafter"/>
</dbReference>
<feature type="chain" id="PRO_5037410591" evidence="10">
    <location>
        <begin position="22"/>
        <end position="176"/>
    </location>
</feature>
<dbReference type="AlphaFoldDB" id="A0A914WCD0"/>
<protein>
    <submittedName>
        <fullName evidence="13">Cation/H+ exchanger domain-containing protein</fullName>
    </submittedName>
</protein>
<dbReference type="Pfam" id="PF00999">
    <property type="entry name" value="Na_H_Exchanger"/>
    <property type="match status" value="1"/>
</dbReference>
<keyword evidence="6" id="KW-0406">Ion transport</keyword>
<keyword evidence="7 9" id="KW-0472">Membrane</keyword>
<keyword evidence="12" id="KW-1185">Reference proteome</keyword>
<dbReference type="GO" id="GO:0005886">
    <property type="term" value="C:plasma membrane"/>
    <property type="evidence" value="ECO:0007669"/>
    <property type="project" value="TreeGrafter"/>
</dbReference>
<evidence type="ECO:0000313" key="13">
    <source>
        <dbReference type="WBParaSite" id="PSAMB.scaffold375size54177.g5129.t1"/>
    </source>
</evidence>
<keyword evidence="5" id="KW-0915">Sodium</keyword>
<evidence type="ECO:0000256" key="10">
    <source>
        <dbReference type="SAM" id="SignalP"/>
    </source>
</evidence>
<keyword evidence="3 9" id="KW-0812">Transmembrane</keyword>
<accession>A0A914WCD0</accession>
<organism evidence="12 13">
    <name type="scientific">Plectus sambesii</name>
    <dbReference type="NCBI Taxonomy" id="2011161"/>
    <lineage>
        <taxon>Eukaryota</taxon>
        <taxon>Metazoa</taxon>
        <taxon>Ecdysozoa</taxon>
        <taxon>Nematoda</taxon>
        <taxon>Chromadorea</taxon>
        <taxon>Plectida</taxon>
        <taxon>Plectina</taxon>
        <taxon>Plectoidea</taxon>
        <taxon>Plectidae</taxon>
        <taxon>Plectus</taxon>
    </lineage>
</organism>
<evidence type="ECO:0000256" key="7">
    <source>
        <dbReference type="ARBA" id="ARBA00023136"/>
    </source>
</evidence>
<keyword evidence="4 9" id="KW-1133">Transmembrane helix</keyword>
<feature type="transmembrane region" description="Helical" evidence="9">
    <location>
        <begin position="155"/>
        <end position="174"/>
    </location>
</feature>
<name>A0A914WCD0_9BILA</name>
<evidence type="ECO:0000256" key="5">
    <source>
        <dbReference type="ARBA" id="ARBA00023053"/>
    </source>
</evidence>
<dbReference type="PANTHER" id="PTHR10110">
    <property type="entry name" value="SODIUM/HYDROGEN EXCHANGER"/>
    <property type="match status" value="1"/>
</dbReference>